<gene>
    <name evidence="2" type="ORF">F53441_2688</name>
</gene>
<dbReference type="Proteomes" id="UP000605986">
    <property type="component" value="Unassembled WGS sequence"/>
</dbReference>
<keyword evidence="3" id="KW-1185">Reference proteome</keyword>
<organism evidence="2 3">
    <name type="scientific">Fusarium austroafricanum</name>
    <dbReference type="NCBI Taxonomy" id="2364996"/>
    <lineage>
        <taxon>Eukaryota</taxon>
        <taxon>Fungi</taxon>
        <taxon>Dikarya</taxon>
        <taxon>Ascomycota</taxon>
        <taxon>Pezizomycotina</taxon>
        <taxon>Sordariomycetes</taxon>
        <taxon>Hypocreomycetidae</taxon>
        <taxon>Hypocreales</taxon>
        <taxon>Nectriaceae</taxon>
        <taxon>Fusarium</taxon>
        <taxon>Fusarium concolor species complex</taxon>
    </lineage>
</organism>
<feature type="region of interest" description="Disordered" evidence="1">
    <location>
        <begin position="280"/>
        <end position="303"/>
    </location>
</feature>
<reference evidence="2" key="1">
    <citation type="submission" date="2020-01" db="EMBL/GenBank/DDBJ databases">
        <title>Identification and distribution of gene clusters putatively required for synthesis of sphingolipid metabolism inhibitors in phylogenetically diverse species of the filamentous fungus Fusarium.</title>
        <authorList>
            <person name="Kim H.-S."/>
            <person name="Busman M."/>
            <person name="Brown D.W."/>
            <person name="Divon H."/>
            <person name="Uhlig S."/>
            <person name="Proctor R.H."/>
        </authorList>
    </citation>
    <scope>NUCLEOTIDE SEQUENCE</scope>
    <source>
        <strain evidence="2">NRRL 53441</strain>
    </source>
</reference>
<evidence type="ECO:0000313" key="2">
    <source>
        <dbReference type="EMBL" id="KAF4454895.1"/>
    </source>
</evidence>
<comment type="caution">
    <text evidence="2">The sequence shown here is derived from an EMBL/GenBank/DDBJ whole genome shotgun (WGS) entry which is preliminary data.</text>
</comment>
<protein>
    <submittedName>
        <fullName evidence="2">Uncharacterized protein</fullName>
    </submittedName>
</protein>
<sequence length="428" mass="46780">MLSKGCLLSGRRESEEAGSIGCSDRPGICKGLDKGLADTSANIAIPDACPTLPATSRHRGRVASQTQAVNLLGDEDMKEGSYSLGTTNGKVVSSIKYAQSRSPTETLSGDESDGRYCAIVEEESPTMVDHQGKRSYACPYFRLDPIRHIECLSRKLYRIQDVKQHLSRRHYEDSGRAPKSAGNILGVTLPTQKELKARSNRKRSPEDQWHKIWRTLFKRPLPNQGPYLRTTKEEIVGIAAGICKEESNGDTSGSWKNGELPGAKGKFAQQLIEGLLNGYRSPSDQYAEQEEPKSVAAEQGQPRKTMELERGAADGNIDALPVTVTGGDQESIIPPYHFPTSDLQMLSSSDITMEGVDLMDFGQDSDTTAKSMDQSALALYDKGGEITMPLSCVPASEGNMEELDLLDLSQNTETSNLLSRDKPKDPSY</sequence>
<accession>A0A8H4KRJ2</accession>
<dbReference type="OrthoDB" id="3521097at2759"/>
<evidence type="ECO:0000256" key="1">
    <source>
        <dbReference type="SAM" id="MobiDB-lite"/>
    </source>
</evidence>
<evidence type="ECO:0000313" key="3">
    <source>
        <dbReference type="Proteomes" id="UP000605986"/>
    </source>
</evidence>
<feature type="compositionally biased region" description="Basic and acidic residues" evidence="1">
    <location>
        <begin position="193"/>
        <end position="206"/>
    </location>
</feature>
<feature type="region of interest" description="Disordered" evidence="1">
    <location>
        <begin position="169"/>
        <end position="206"/>
    </location>
</feature>
<name>A0A8H4KRJ2_9HYPO</name>
<proteinExistence type="predicted"/>
<dbReference type="AlphaFoldDB" id="A0A8H4KRJ2"/>
<dbReference type="EMBL" id="JAADJG010000114">
    <property type="protein sequence ID" value="KAF4454895.1"/>
    <property type="molecule type" value="Genomic_DNA"/>
</dbReference>